<keyword evidence="4" id="KW-1003">Cell membrane</keyword>
<sequence>MNAVLAVFPPMVSSNSTGAALGAQRAARATGGSQAGLRIGRRMEAQAGRVGLPDDPADVHAVTAAVATPSPWAMGGQARRKPLAGAVVLGLHVLLAAGLWNGWAQQVLPRAKVLIPVHWIAPAEPRPQPKAAQHTTDKAPPQLAAAPVPVARVSDAGAPVSVPVAVTEAPVPERVAPVAVAAPVVAAPVAPVVQTPAAPQKVVVNAPRYLVEPRLSMPLASRRLGEQGLVQLRLHIGTDGQLISATVAKSSGFERLDAQALKDIRTARFSPLVENGRAVEWECLAPLAYELTR</sequence>
<evidence type="ECO:0000256" key="10">
    <source>
        <dbReference type="SAM" id="MobiDB-lite"/>
    </source>
</evidence>
<dbReference type="PROSITE" id="PS52015">
    <property type="entry name" value="TONB_CTD"/>
    <property type="match status" value="1"/>
</dbReference>
<organism evidence="12 13">
    <name type="scientific">Roseateles paludis</name>
    <dbReference type="NCBI Taxonomy" id="3145238"/>
    <lineage>
        <taxon>Bacteria</taxon>
        <taxon>Pseudomonadati</taxon>
        <taxon>Pseudomonadota</taxon>
        <taxon>Betaproteobacteria</taxon>
        <taxon>Burkholderiales</taxon>
        <taxon>Sphaerotilaceae</taxon>
        <taxon>Roseateles</taxon>
    </lineage>
</organism>
<accession>A0ABV0FZD8</accession>
<name>A0ABV0FZD8_9BURK</name>
<keyword evidence="8" id="KW-1133">Transmembrane helix</keyword>
<dbReference type="Gene3D" id="3.30.1150.10">
    <property type="match status" value="1"/>
</dbReference>
<comment type="caution">
    <text evidence="12">The sequence shown here is derived from an EMBL/GenBank/DDBJ whole genome shotgun (WGS) entry which is preliminary data.</text>
</comment>
<dbReference type="SUPFAM" id="SSF74653">
    <property type="entry name" value="TolA/TonB C-terminal domain"/>
    <property type="match status" value="1"/>
</dbReference>
<comment type="subcellular location">
    <subcellularLocation>
        <location evidence="1">Cell inner membrane</location>
        <topology evidence="1">Single-pass membrane protein</topology>
        <orientation evidence="1">Periplasmic side</orientation>
    </subcellularLocation>
</comment>
<dbReference type="Pfam" id="PF03544">
    <property type="entry name" value="TonB_C"/>
    <property type="match status" value="1"/>
</dbReference>
<dbReference type="NCBIfam" id="TIGR01352">
    <property type="entry name" value="tonB_Cterm"/>
    <property type="match status" value="1"/>
</dbReference>
<gene>
    <name evidence="12" type="ORF">ABDJ85_05160</name>
</gene>
<evidence type="ECO:0000256" key="2">
    <source>
        <dbReference type="ARBA" id="ARBA00006555"/>
    </source>
</evidence>
<keyword evidence="6" id="KW-0812">Transmembrane</keyword>
<protein>
    <submittedName>
        <fullName evidence="12">TonB family protein</fullName>
    </submittedName>
</protein>
<proteinExistence type="inferred from homology"/>
<evidence type="ECO:0000256" key="4">
    <source>
        <dbReference type="ARBA" id="ARBA00022475"/>
    </source>
</evidence>
<dbReference type="RefSeq" id="WP_347703666.1">
    <property type="nucleotide sequence ID" value="NZ_JBDPZD010000001.1"/>
</dbReference>
<keyword evidence="13" id="KW-1185">Reference proteome</keyword>
<evidence type="ECO:0000256" key="5">
    <source>
        <dbReference type="ARBA" id="ARBA00022519"/>
    </source>
</evidence>
<keyword evidence="9" id="KW-0472">Membrane</keyword>
<dbReference type="PANTHER" id="PTHR33446:SF2">
    <property type="entry name" value="PROTEIN TONB"/>
    <property type="match status" value="1"/>
</dbReference>
<keyword evidence="3" id="KW-0813">Transport</keyword>
<evidence type="ECO:0000256" key="6">
    <source>
        <dbReference type="ARBA" id="ARBA00022692"/>
    </source>
</evidence>
<evidence type="ECO:0000256" key="1">
    <source>
        <dbReference type="ARBA" id="ARBA00004383"/>
    </source>
</evidence>
<comment type="similarity">
    <text evidence="2">Belongs to the TonB family.</text>
</comment>
<dbReference type="PANTHER" id="PTHR33446">
    <property type="entry name" value="PROTEIN TONB-RELATED"/>
    <property type="match status" value="1"/>
</dbReference>
<evidence type="ECO:0000259" key="11">
    <source>
        <dbReference type="PROSITE" id="PS52015"/>
    </source>
</evidence>
<evidence type="ECO:0000313" key="13">
    <source>
        <dbReference type="Proteomes" id="UP001495147"/>
    </source>
</evidence>
<evidence type="ECO:0000256" key="7">
    <source>
        <dbReference type="ARBA" id="ARBA00022927"/>
    </source>
</evidence>
<keyword evidence="5" id="KW-0997">Cell inner membrane</keyword>
<feature type="domain" description="TonB C-terminal" evidence="11">
    <location>
        <begin position="202"/>
        <end position="293"/>
    </location>
</feature>
<dbReference type="InterPro" id="IPR037682">
    <property type="entry name" value="TonB_C"/>
</dbReference>
<keyword evidence="7" id="KW-0653">Protein transport</keyword>
<dbReference type="InterPro" id="IPR006260">
    <property type="entry name" value="TonB/TolA_C"/>
</dbReference>
<evidence type="ECO:0000256" key="3">
    <source>
        <dbReference type="ARBA" id="ARBA00022448"/>
    </source>
</evidence>
<evidence type="ECO:0000313" key="12">
    <source>
        <dbReference type="EMBL" id="MEO3690849.1"/>
    </source>
</evidence>
<dbReference type="Proteomes" id="UP001495147">
    <property type="component" value="Unassembled WGS sequence"/>
</dbReference>
<feature type="region of interest" description="Disordered" evidence="10">
    <location>
        <begin position="125"/>
        <end position="145"/>
    </location>
</feature>
<dbReference type="InterPro" id="IPR051045">
    <property type="entry name" value="TonB-dependent_transducer"/>
</dbReference>
<reference evidence="12 13" key="1">
    <citation type="submission" date="2024-05" db="EMBL/GenBank/DDBJ databases">
        <title>Roseateles sp. DJS-2-20 16S ribosomal RNA gene Genome sequencing and assembly.</title>
        <authorList>
            <person name="Woo H."/>
        </authorList>
    </citation>
    <scope>NUCLEOTIDE SEQUENCE [LARGE SCALE GENOMIC DNA]</scope>
    <source>
        <strain evidence="12 13">DJS-2-20</strain>
    </source>
</reference>
<evidence type="ECO:0000256" key="9">
    <source>
        <dbReference type="ARBA" id="ARBA00023136"/>
    </source>
</evidence>
<evidence type="ECO:0000256" key="8">
    <source>
        <dbReference type="ARBA" id="ARBA00022989"/>
    </source>
</evidence>
<dbReference type="EMBL" id="JBDPZD010000001">
    <property type="protein sequence ID" value="MEO3690849.1"/>
    <property type="molecule type" value="Genomic_DNA"/>
</dbReference>